<gene>
    <name evidence="8" type="ORF">SAMN05216258_101348</name>
</gene>
<dbReference type="InterPro" id="IPR005331">
    <property type="entry name" value="Sulfotransferase"/>
</dbReference>
<proteinExistence type="predicted"/>
<keyword evidence="9" id="KW-1185">Reference proteome</keyword>
<keyword evidence="6" id="KW-0472">Membrane</keyword>
<evidence type="ECO:0000256" key="3">
    <source>
        <dbReference type="ARBA" id="ARBA00022692"/>
    </source>
</evidence>
<dbReference type="GO" id="GO:0008146">
    <property type="term" value="F:sulfotransferase activity"/>
    <property type="evidence" value="ECO:0007669"/>
    <property type="project" value="InterPro"/>
</dbReference>
<evidence type="ECO:0000313" key="9">
    <source>
        <dbReference type="Proteomes" id="UP000199377"/>
    </source>
</evidence>
<dbReference type="AlphaFoldDB" id="A0A1I3BUF4"/>
<keyword evidence="3" id="KW-0812">Transmembrane</keyword>
<organism evidence="8 9">
    <name type="scientific">Albimonas pacifica</name>
    <dbReference type="NCBI Taxonomy" id="1114924"/>
    <lineage>
        <taxon>Bacteria</taxon>
        <taxon>Pseudomonadati</taxon>
        <taxon>Pseudomonadota</taxon>
        <taxon>Alphaproteobacteria</taxon>
        <taxon>Rhodobacterales</taxon>
        <taxon>Paracoccaceae</taxon>
        <taxon>Albimonas</taxon>
    </lineage>
</organism>
<evidence type="ECO:0000313" key="8">
    <source>
        <dbReference type="EMBL" id="SFH65863.1"/>
    </source>
</evidence>
<evidence type="ECO:0000256" key="6">
    <source>
        <dbReference type="ARBA" id="ARBA00023136"/>
    </source>
</evidence>
<dbReference type="Proteomes" id="UP000199377">
    <property type="component" value="Unassembled WGS sequence"/>
</dbReference>
<dbReference type="EMBL" id="FOQH01000001">
    <property type="protein sequence ID" value="SFH65863.1"/>
    <property type="molecule type" value="Genomic_DNA"/>
</dbReference>
<sequence length="240" mass="27403">MNLSANVRRARSVARKAVQDLAPPAVRGAVVRAVDPRGSPIPAAFRDSGSIFIHIPKSAGSSVKTELYGRPMYGHIRIADCWAYEPETTRAAFKFCFVRNPWDRFLSAYSYLRQRRGTTAGDDAFAEAWLADVPTFEAFLRRMEDARYRRRVLRWKHFRPLAWWVGVPGVTPNAMDFVGRYETLHDDMATVRERFDLPPQPLSKIRPSEHPPYAEAYDRRGRELVGELYAGDCALFGYAF</sequence>
<evidence type="ECO:0000256" key="2">
    <source>
        <dbReference type="ARBA" id="ARBA00022679"/>
    </source>
</evidence>
<dbReference type="GO" id="GO:0016051">
    <property type="term" value="P:carbohydrate biosynthetic process"/>
    <property type="evidence" value="ECO:0007669"/>
    <property type="project" value="InterPro"/>
</dbReference>
<dbReference type="InterPro" id="IPR018011">
    <property type="entry name" value="Carb_sulfotrans_8-10"/>
</dbReference>
<evidence type="ECO:0000256" key="1">
    <source>
        <dbReference type="ARBA" id="ARBA00004323"/>
    </source>
</evidence>
<dbReference type="InterPro" id="IPR027417">
    <property type="entry name" value="P-loop_NTPase"/>
</dbReference>
<accession>A0A1I3BUF4</accession>
<keyword evidence="5" id="KW-0333">Golgi apparatus</keyword>
<reference evidence="8 9" key="1">
    <citation type="submission" date="2016-10" db="EMBL/GenBank/DDBJ databases">
        <authorList>
            <person name="de Groot N.N."/>
        </authorList>
    </citation>
    <scope>NUCLEOTIDE SEQUENCE [LARGE SCALE GENOMIC DNA]</scope>
    <source>
        <strain evidence="8 9">CGMCC 1.11030</strain>
    </source>
</reference>
<evidence type="ECO:0000256" key="7">
    <source>
        <dbReference type="ARBA" id="ARBA00023180"/>
    </source>
</evidence>
<keyword evidence="2 8" id="KW-0808">Transferase</keyword>
<dbReference type="RefSeq" id="WP_177236111.1">
    <property type="nucleotide sequence ID" value="NZ_FOQH01000001.1"/>
</dbReference>
<dbReference type="GO" id="GO:0016020">
    <property type="term" value="C:membrane"/>
    <property type="evidence" value="ECO:0007669"/>
    <property type="project" value="InterPro"/>
</dbReference>
<dbReference type="STRING" id="1114924.SAMN05216258_101348"/>
<comment type="subcellular location">
    <subcellularLocation>
        <location evidence="1">Golgi apparatus membrane</location>
        <topology evidence="1">Single-pass type II membrane protein</topology>
    </subcellularLocation>
</comment>
<evidence type="ECO:0000256" key="5">
    <source>
        <dbReference type="ARBA" id="ARBA00023034"/>
    </source>
</evidence>
<dbReference type="PANTHER" id="PTHR12137">
    <property type="entry name" value="CARBOHYDRATE SULFOTRANSFERASE"/>
    <property type="match status" value="1"/>
</dbReference>
<name>A0A1I3BUF4_9RHOB</name>
<keyword evidence="4" id="KW-1133">Transmembrane helix</keyword>
<dbReference type="PANTHER" id="PTHR12137:SF54">
    <property type="entry name" value="CARBOHYDRATE SULFOTRANSFERASE"/>
    <property type="match status" value="1"/>
</dbReference>
<dbReference type="Gene3D" id="3.40.50.300">
    <property type="entry name" value="P-loop containing nucleotide triphosphate hydrolases"/>
    <property type="match status" value="1"/>
</dbReference>
<evidence type="ECO:0000256" key="4">
    <source>
        <dbReference type="ARBA" id="ARBA00022989"/>
    </source>
</evidence>
<dbReference type="Pfam" id="PF03567">
    <property type="entry name" value="Sulfotransfer_2"/>
    <property type="match status" value="1"/>
</dbReference>
<dbReference type="SUPFAM" id="SSF52540">
    <property type="entry name" value="P-loop containing nucleoside triphosphate hydrolases"/>
    <property type="match status" value="1"/>
</dbReference>
<protein>
    <submittedName>
        <fullName evidence="8">Sulfotransferase family protein</fullName>
    </submittedName>
</protein>
<keyword evidence="7" id="KW-0325">Glycoprotein</keyword>